<sequence>MGSASPAQGKKGGRAVAGPAAPGQIRPEEDALDAPGLDVLERRSKAAIGGFTANADAPFADASRLAISCKTAPVRPADKVSDKSPDFRITAGRANLVTASMRADLDNEDYPSVKLDDPSFGAAINAALVVIAGVHTLA</sequence>
<dbReference type="RefSeq" id="WP_013079680.1">
    <property type="nucleotide sequence ID" value="NZ_CP027850.1"/>
</dbReference>
<evidence type="ECO:0000313" key="2">
    <source>
        <dbReference type="EMBL" id="AVQ02716.1"/>
    </source>
</evidence>
<feature type="region of interest" description="Disordered" evidence="1">
    <location>
        <begin position="1"/>
        <end position="35"/>
    </location>
</feature>
<evidence type="ECO:0000313" key="3">
    <source>
        <dbReference type="Proteomes" id="UP000240527"/>
    </source>
</evidence>
<accession>A0ABM6THQ4</accession>
<evidence type="ECO:0000256" key="1">
    <source>
        <dbReference type="SAM" id="MobiDB-lite"/>
    </source>
</evidence>
<dbReference type="EMBL" id="CP027850">
    <property type="protein sequence ID" value="AVQ02716.1"/>
    <property type="molecule type" value="Genomic_DNA"/>
</dbReference>
<gene>
    <name evidence="2" type="ORF">B7G68_13165</name>
</gene>
<name>A0ABM6THQ4_9CAUL</name>
<protein>
    <submittedName>
        <fullName evidence="2">DUF736 domain-containing protein</fullName>
    </submittedName>
</protein>
<dbReference type="Pfam" id="PF05284">
    <property type="entry name" value="DUF736"/>
    <property type="match status" value="1"/>
</dbReference>
<dbReference type="Proteomes" id="UP000240527">
    <property type="component" value="Chromosome"/>
</dbReference>
<dbReference type="InterPro" id="IPR007948">
    <property type="entry name" value="DUF736"/>
</dbReference>
<reference evidence="2 3" key="1">
    <citation type="journal article" date="2015" name="Biotechnol. Bioeng.">
        <title>Genome sequence and phenotypic characterization of Caulobacter segnis.</title>
        <authorList>
            <person name="Patel S."/>
            <person name="Fletcher B."/>
            <person name="Scott D.C."/>
            <person name="Ely B."/>
        </authorList>
    </citation>
    <scope>NUCLEOTIDE SEQUENCE [LARGE SCALE GENOMIC DNA]</scope>
    <source>
        <strain evidence="2 3">TK0059</strain>
    </source>
</reference>
<feature type="compositionally biased region" description="Low complexity" evidence="1">
    <location>
        <begin position="14"/>
        <end position="23"/>
    </location>
</feature>
<organism evidence="2 3">
    <name type="scientific">Caulobacter segnis</name>
    <dbReference type="NCBI Taxonomy" id="88688"/>
    <lineage>
        <taxon>Bacteria</taxon>
        <taxon>Pseudomonadati</taxon>
        <taxon>Pseudomonadota</taxon>
        <taxon>Alphaproteobacteria</taxon>
        <taxon>Caulobacterales</taxon>
        <taxon>Caulobacteraceae</taxon>
        <taxon>Caulobacter</taxon>
    </lineage>
</organism>
<keyword evidence="3" id="KW-1185">Reference proteome</keyword>
<proteinExistence type="predicted"/>